<evidence type="ECO:0000256" key="6">
    <source>
        <dbReference type="ARBA" id="ARBA00023180"/>
    </source>
</evidence>
<keyword evidence="13" id="KW-1185">Reference proteome</keyword>
<dbReference type="InterPro" id="IPR001254">
    <property type="entry name" value="Trypsin_dom"/>
</dbReference>
<dbReference type="Proteomes" id="UP000192247">
    <property type="component" value="Unassembled WGS sequence"/>
</dbReference>
<dbReference type="AlphaFoldDB" id="A0A1V9X9K2"/>
<evidence type="ECO:0000256" key="8">
    <source>
        <dbReference type="SAM" id="MobiDB-lite"/>
    </source>
</evidence>
<feature type="signal peptide" evidence="9">
    <location>
        <begin position="1"/>
        <end position="27"/>
    </location>
</feature>
<evidence type="ECO:0000313" key="13">
    <source>
        <dbReference type="Proteomes" id="UP000192247"/>
    </source>
</evidence>
<evidence type="ECO:0000256" key="2">
    <source>
        <dbReference type="ARBA" id="ARBA00022729"/>
    </source>
</evidence>
<feature type="region of interest" description="Disordered" evidence="8">
    <location>
        <begin position="206"/>
        <end position="233"/>
    </location>
</feature>
<protein>
    <submittedName>
        <fullName evidence="12">Proclotting enzyme-like</fullName>
    </submittedName>
</protein>
<dbReference type="SUPFAM" id="SSF50494">
    <property type="entry name" value="Trypsin-like serine proteases"/>
    <property type="match status" value="1"/>
</dbReference>
<feature type="compositionally biased region" description="Pro residues" evidence="8">
    <location>
        <begin position="296"/>
        <end position="317"/>
    </location>
</feature>
<comment type="caution">
    <text evidence="12">The sequence shown here is derived from an EMBL/GenBank/DDBJ whole genome shotgun (WGS) entry which is preliminary data.</text>
</comment>
<dbReference type="EMBL" id="MNPL01018617">
    <property type="protein sequence ID" value="OQR70073.1"/>
    <property type="molecule type" value="Genomic_DNA"/>
</dbReference>
<dbReference type="Gene3D" id="3.30.1640.30">
    <property type="match status" value="1"/>
</dbReference>
<organism evidence="12 13">
    <name type="scientific">Tropilaelaps mercedesae</name>
    <dbReference type="NCBI Taxonomy" id="418985"/>
    <lineage>
        <taxon>Eukaryota</taxon>
        <taxon>Metazoa</taxon>
        <taxon>Ecdysozoa</taxon>
        <taxon>Arthropoda</taxon>
        <taxon>Chelicerata</taxon>
        <taxon>Arachnida</taxon>
        <taxon>Acari</taxon>
        <taxon>Parasitiformes</taxon>
        <taxon>Mesostigmata</taxon>
        <taxon>Gamasina</taxon>
        <taxon>Dermanyssoidea</taxon>
        <taxon>Laelapidae</taxon>
        <taxon>Tropilaelaps</taxon>
    </lineage>
</organism>
<dbReference type="PANTHER" id="PTHR24252">
    <property type="entry name" value="ACROSIN-RELATED"/>
    <property type="match status" value="1"/>
</dbReference>
<dbReference type="InterPro" id="IPR018114">
    <property type="entry name" value="TRYPSIN_HIS"/>
</dbReference>
<comment type="similarity">
    <text evidence="7">Belongs to the peptidase S1 family. CLIP subfamily.</text>
</comment>
<gene>
    <name evidence="12" type="ORF">BIW11_11871</name>
</gene>
<evidence type="ECO:0000256" key="4">
    <source>
        <dbReference type="ARBA" id="ARBA00022825"/>
    </source>
</evidence>
<dbReference type="PANTHER" id="PTHR24252:SF7">
    <property type="entry name" value="HYALIN"/>
    <property type="match status" value="1"/>
</dbReference>
<dbReference type="GO" id="GO:0006508">
    <property type="term" value="P:proteolysis"/>
    <property type="evidence" value="ECO:0007669"/>
    <property type="project" value="UniProtKB-KW"/>
</dbReference>
<evidence type="ECO:0000313" key="12">
    <source>
        <dbReference type="EMBL" id="OQR70073.1"/>
    </source>
</evidence>
<dbReference type="PROSITE" id="PS51888">
    <property type="entry name" value="CLIP"/>
    <property type="match status" value="1"/>
</dbReference>
<dbReference type="Pfam" id="PF00089">
    <property type="entry name" value="Trypsin"/>
    <property type="match status" value="1"/>
</dbReference>
<sequence length="508" mass="55599">MFCRQAEVFHVAYRILVVAVTISSTWAQDGGGGAALTDLENTLSTSPQGEYQTTSIGHMAGTSGKPNAKTRGSRQVLVELPHQMRRLRQIVQAVGSKPPEASMAFVSSSRQPGDRRVTCLRSTESAGDFAKCEANNVRPHPGRWQFPAENDEECQSPVNEVGVCMTVRRCAGLLKVRDINHLRRFICGFEGKTPLLCCPYSYQKTTSDSGESSPPNPIRGQPQLSGQSAEQESALNTTHTWLVVYPNDRPFIKYPNRRPERPTTMPAFPHIGVLPILPQRPIRPPHSQGALNKPQLQPPRLPAKPSKPPPSPPPTPTSDPTSSIVGRPPKPGFLPQICGFSNASLSRVVGGTEAQPAAWPWMAAIYIHNNRLYTHVCGGALVSNKHVVTAAHCVRSGARQQTLPASIFVVRLGDHDLQTTSDLPLGVTLDVAVAGIRRHPAFNPRTYLNDIAIMLLGAEVPFSWYIQPVCLPYEAVPDDIVGHHGFVTGWGYTKYGKGLLKVLWLFFF</sequence>
<feature type="region of interest" description="Disordered" evidence="8">
    <location>
        <begin position="44"/>
        <end position="71"/>
    </location>
</feature>
<feature type="domain" description="Clip" evidence="11">
    <location>
        <begin position="153"/>
        <end position="198"/>
    </location>
</feature>
<dbReference type="SMART" id="SM00020">
    <property type="entry name" value="Tryp_SPc"/>
    <property type="match status" value="1"/>
</dbReference>
<feature type="region of interest" description="Disordered" evidence="8">
    <location>
        <begin position="276"/>
        <end position="328"/>
    </location>
</feature>
<feature type="compositionally biased region" description="Polar residues" evidence="8">
    <location>
        <begin position="44"/>
        <end position="56"/>
    </location>
</feature>
<dbReference type="STRING" id="418985.A0A1V9X9K2"/>
<proteinExistence type="inferred from homology"/>
<evidence type="ECO:0000256" key="1">
    <source>
        <dbReference type="ARBA" id="ARBA00022670"/>
    </source>
</evidence>
<dbReference type="FunFam" id="2.40.10.10:FF:000028">
    <property type="entry name" value="Serine protease easter"/>
    <property type="match status" value="1"/>
</dbReference>
<feature type="domain" description="Peptidase S1" evidence="10">
    <location>
        <begin position="348"/>
        <end position="508"/>
    </location>
</feature>
<dbReference type="InParanoid" id="A0A1V9X9K2"/>
<evidence type="ECO:0000256" key="3">
    <source>
        <dbReference type="ARBA" id="ARBA00022801"/>
    </source>
</evidence>
<dbReference type="InterPro" id="IPR043504">
    <property type="entry name" value="Peptidase_S1_PA_chymotrypsin"/>
</dbReference>
<keyword evidence="3" id="KW-0378">Hydrolase</keyword>
<dbReference type="InterPro" id="IPR038565">
    <property type="entry name" value="CLIP_sf"/>
</dbReference>
<evidence type="ECO:0000259" key="10">
    <source>
        <dbReference type="PROSITE" id="PS50240"/>
    </source>
</evidence>
<dbReference type="CDD" id="cd00190">
    <property type="entry name" value="Tryp_SPc"/>
    <property type="match status" value="1"/>
</dbReference>
<evidence type="ECO:0000256" key="9">
    <source>
        <dbReference type="SAM" id="SignalP"/>
    </source>
</evidence>
<dbReference type="PROSITE" id="PS00134">
    <property type="entry name" value="TRYPSIN_HIS"/>
    <property type="match status" value="1"/>
</dbReference>
<accession>A0A1V9X9K2</accession>
<evidence type="ECO:0000259" key="11">
    <source>
        <dbReference type="PROSITE" id="PS51888"/>
    </source>
</evidence>
<dbReference type="InterPro" id="IPR022700">
    <property type="entry name" value="CLIP"/>
</dbReference>
<feature type="compositionally biased region" description="Polar residues" evidence="8">
    <location>
        <begin position="222"/>
        <end position="233"/>
    </location>
</feature>
<reference evidence="12 13" key="1">
    <citation type="journal article" date="2017" name="Gigascience">
        <title>Draft genome of the honey bee ectoparasitic mite, Tropilaelaps mercedesae, is shaped by the parasitic life history.</title>
        <authorList>
            <person name="Dong X."/>
            <person name="Armstrong S.D."/>
            <person name="Xia D."/>
            <person name="Makepeace B.L."/>
            <person name="Darby A.C."/>
            <person name="Kadowaki T."/>
        </authorList>
    </citation>
    <scope>NUCLEOTIDE SEQUENCE [LARGE SCALE GENOMIC DNA]</scope>
    <source>
        <strain evidence="12">Wuxi-XJTLU</strain>
    </source>
</reference>
<feature type="chain" id="PRO_5034682597" evidence="9">
    <location>
        <begin position="28"/>
        <end position="508"/>
    </location>
</feature>
<dbReference type="PROSITE" id="PS50240">
    <property type="entry name" value="TRYPSIN_DOM"/>
    <property type="match status" value="1"/>
</dbReference>
<dbReference type="GO" id="GO:0004252">
    <property type="term" value="F:serine-type endopeptidase activity"/>
    <property type="evidence" value="ECO:0007669"/>
    <property type="project" value="InterPro"/>
</dbReference>
<evidence type="ECO:0000256" key="5">
    <source>
        <dbReference type="ARBA" id="ARBA00023157"/>
    </source>
</evidence>
<keyword evidence="6" id="KW-0325">Glycoprotein</keyword>
<dbReference type="InterPro" id="IPR009003">
    <property type="entry name" value="Peptidase_S1_PA"/>
</dbReference>
<name>A0A1V9X9K2_9ACAR</name>
<dbReference type="Gene3D" id="2.40.10.10">
    <property type="entry name" value="Trypsin-like serine proteases"/>
    <property type="match status" value="1"/>
</dbReference>
<evidence type="ECO:0000256" key="7">
    <source>
        <dbReference type="ARBA" id="ARBA00024195"/>
    </source>
</evidence>
<dbReference type="SMART" id="SM00680">
    <property type="entry name" value="CLIP"/>
    <property type="match status" value="1"/>
</dbReference>
<keyword evidence="4" id="KW-0720">Serine protease</keyword>
<keyword evidence="1" id="KW-0645">Protease</keyword>
<keyword evidence="2 9" id="KW-0732">Signal</keyword>
<dbReference type="OrthoDB" id="425190at2759"/>
<dbReference type="Pfam" id="PF12032">
    <property type="entry name" value="CLIP"/>
    <property type="match status" value="1"/>
</dbReference>
<keyword evidence="5" id="KW-1015">Disulfide bond</keyword>